<keyword evidence="2" id="KW-0812">Transmembrane</keyword>
<keyword evidence="2" id="KW-1133">Transmembrane helix</keyword>
<protein>
    <submittedName>
        <fullName evidence="3">Uncharacterized protein</fullName>
    </submittedName>
</protein>
<feature type="region of interest" description="Disordered" evidence="1">
    <location>
        <begin position="1"/>
        <end position="58"/>
    </location>
</feature>
<dbReference type="AlphaFoldDB" id="A0A2L2TSB6"/>
<organism evidence="3 4">
    <name type="scientific">Fusarium venenatum</name>
    <dbReference type="NCBI Taxonomy" id="56646"/>
    <lineage>
        <taxon>Eukaryota</taxon>
        <taxon>Fungi</taxon>
        <taxon>Dikarya</taxon>
        <taxon>Ascomycota</taxon>
        <taxon>Pezizomycotina</taxon>
        <taxon>Sordariomycetes</taxon>
        <taxon>Hypocreomycetidae</taxon>
        <taxon>Hypocreales</taxon>
        <taxon>Nectriaceae</taxon>
        <taxon>Fusarium</taxon>
    </lineage>
</organism>
<accession>A0A2L2TSB6</accession>
<dbReference type="STRING" id="56646.A0A2L2TSB6"/>
<dbReference type="GeneID" id="37259903"/>
<dbReference type="RefSeq" id="XP_025591902.1">
    <property type="nucleotide sequence ID" value="XM_025736997.1"/>
</dbReference>
<feature type="transmembrane region" description="Helical" evidence="2">
    <location>
        <begin position="66"/>
        <end position="89"/>
    </location>
</feature>
<evidence type="ECO:0000256" key="2">
    <source>
        <dbReference type="SAM" id="Phobius"/>
    </source>
</evidence>
<dbReference type="Proteomes" id="UP000245910">
    <property type="component" value="Chromosome III"/>
</dbReference>
<name>A0A2L2TSB6_9HYPO</name>
<reference evidence="4" key="1">
    <citation type="submission" date="2014-10" db="EMBL/GenBank/DDBJ databases">
        <authorList>
            <person name="King R."/>
        </authorList>
    </citation>
    <scope>NUCLEOTIDE SEQUENCE [LARGE SCALE GENOMIC DNA]</scope>
    <source>
        <strain evidence="4">A3/5</strain>
    </source>
</reference>
<evidence type="ECO:0000256" key="1">
    <source>
        <dbReference type="SAM" id="MobiDB-lite"/>
    </source>
</evidence>
<feature type="compositionally biased region" description="Low complexity" evidence="1">
    <location>
        <begin position="18"/>
        <end position="39"/>
    </location>
</feature>
<evidence type="ECO:0000313" key="3">
    <source>
        <dbReference type="EMBL" id="CEI68187.1"/>
    </source>
</evidence>
<keyword evidence="2" id="KW-0472">Membrane</keyword>
<dbReference type="EMBL" id="LN649231">
    <property type="protein sequence ID" value="CEI68187.1"/>
    <property type="molecule type" value="Genomic_DNA"/>
</dbReference>
<dbReference type="OrthoDB" id="5421765at2759"/>
<feature type="compositionally biased region" description="Polar residues" evidence="1">
    <location>
        <begin position="40"/>
        <end position="56"/>
    </location>
</feature>
<dbReference type="KEGG" id="fvn:FVRRES_08264"/>
<sequence length="385" mass="42713">MAPQVDGENATHNAENPIDTISTNASITTATTRTSLDTIQNADPASATSNIPTASSSDDDGLQAGAVAGVAIGCFFAGLLLGIGGVYFLRYFRKSRTRHPRSLRDIHIPKDPDYGSSGAMRSSENRFKLENFILQATPDKELISMIKRLDVIIEQHVENYYHDEPITISVSVLAQELTGHGISKGFSGFEPETVAEWCLHPATRRLALQHVISHVLFRSIDCNSRTPVSLLPEPAVGFLRSMRPVDKSREDFNVMSIVLTRWRTLSALLLHPNPSERTPLEVSESAVRHQAQDLAKELNAFLHHFVAPDEDSIQQQCHHMHAMIIEAAKLGYAFFSHTSDWGFIYKDVALKRAAVICVGLEKLSHRDGRRLSSPQLVMEPRLLTM</sequence>
<proteinExistence type="predicted"/>
<evidence type="ECO:0000313" key="4">
    <source>
        <dbReference type="Proteomes" id="UP000245910"/>
    </source>
</evidence>
<keyword evidence="4" id="KW-1185">Reference proteome</keyword>